<dbReference type="EMBL" id="BSXS01016829">
    <property type="protein sequence ID" value="GMF08268.1"/>
    <property type="molecule type" value="Genomic_DNA"/>
</dbReference>
<name>A0ACB5UDH6_AMBMO</name>
<gene>
    <name evidence="1" type="ORF">Amon02_001320700</name>
</gene>
<sequence length="152" mass="17509">MTDTTSDAITIISSMKEMLNKLKSDLKKDWYKPVKLLILRSAFLIYNKSILTSLINFLNKKDSEAKYKDASIEFLDYISKINPDILKSISKTLLENTQDLKPVFNFINKFPDTNIDDLDEYTDNLKEIAYNSKSTKQAKILTTILPSLLNFI</sequence>
<proteinExistence type="predicted"/>
<evidence type="ECO:0000313" key="1">
    <source>
        <dbReference type="EMBL" id="GMF08268.1"/>
    </source>
</evidence>
<organism evidence="1 2">
    <name type="scientific">Ambrosiozyma monospora</name>
    <name type="common">Yeast</name>
    <name type="synonym">Endomycopsis monosporus</name>
    <dbReference type="NCBI Taxonomy" id="43982"/>
    <lineage>
        <taxon>Eukaryota</taxon>
        <taxon>Fungi</taxon>
        <taxon>Dikarya</taxon>
        <taxon>Ascomycota</taxon>
        <taxon>Saccharomycotina</taxon>
        <taxon>Pichiomycetes</taxon>
        <taxon>Pichiales</taxon>
        <taxon>Pichiaceae</taxon>
        <taxon>Ambrosiozyma</taxon>
    </lineage>
</organism>
<reference evidence="1" key="1">
    <citation type="submission" date="2023-04" db="EMBL/GenBank/DDBJ databases">
        <title>Ambrosiozyma monospora NBRC 10751.</title>
        <authorList>
            <person name="Ichikawa N."/>
            <person name="Sato H."/>
            <person name="Tonouchi N."/>
        </authorList>
    </citation>
    <scope>NUCLEOTIDE SEQUENCE</scope>
    <source>
        <strain evidence="1">NBRC 10751</strain>
    </source>
</reference>
<comment type="caution">
    <text evidence="1">The sequence shown here is derived from an EMBL/GenBank/DDBJ whole genome shotgun (WGS) entry which is preliminary data.</text>
</comment>
<keyword evidence="2" id="KW-1185">Reference proteome</keyword>
<protein>
    <submittedName>
        <fullName evidence="1">Unnamed protein product</fullName>
    </submittedName>
</protein>
<accession>A0ACB5UDH6</accession>
<evidence type="ECO:0000313" key="2">
    <source>
        <dbReference type="Proteomes" id="UP001165064"/>
    </source>
</evidence>
<dbReference type="Proteomes" id="UP001165064">
    <property type="component" value="Unassembled WGS sequence"/>
</dbReference>